<dbReference type="RefSeq" id="WP_264516644.1">
    <property type="nucleotide sequence ID" value="NZ_JAPDDR010000024.1"/>
</dbReference>
<feature type="signal peptide" evidence="1">
    <location>
        <begin position="1"/>
        <end position="21"/>
    </location>
</feature>
<dbReference type="EMBL" id="JAPDDR010000024">
    <property type="protein sequence ID" value="MCW1917024.1"/>
    <property type="molecule type" value="Genomic_DNA"/>
</dbReference>
<name>A0ABT3GC30_9BACT</name>
<evidence type="ECO:0000313" key="2">
    <source>
        <dbReference type="EMBL" id="MCW1917024.1"/>
    </source>
</evidence>
<comment type="caution">
    <text evidence="2">The sequence shown here is derived from an EMBL/GenBank/DDBJ whole genome shotgun (WGS) entry which is preliminary data.</text>
</comment>
<sequence length="367" mass="39987">MTRRQSLKLTTAAALSLPAFAADPAPNPLRILILGGTGFTGPHQVRYALSRGHKITLFNRGRRPQEWPAEVEELTGDRDKGDLKSLEGREWDVCIDNPTSVPFWVRDVGKVLAGKVKHYLFISTVSVYADSSKPGRDETTPTVPYEGADAMAETNATLRADFSLYGPLKAASEREAEKQFPGITTVIRPGLIVGPGDDTDRFTYWPVRIAAGGEVLVPPADDPVQIIDARDLAEWTIRLAEQKAFGTFNACGPEKELTMGAMAEGIRTATNSEAKLTHVTTDFLKQQGIAPWGNLPVWVPGQGDSAGFGRTSIAKALSAGLSFRPLATTTKDTLAWFKQLPAERQAKLRAGISPERQTELLKAWHAR</sequence>
<dbReference type="PANTHER" id="PTHR48079">
    <property type="entry name" value="PROTEIN YEEZ"/>
    <property type="match status" value="1"/>
</dbReference>
<organism evidence="2 3">
    <name type="scientific">Luteolibacter rhizosphaerae</name>
    <dbReference type="NCBI Taxonomy" id="2989719"/>
    <lineage>
        <taxon>Bacteria</taxon>
        <taxon>Pseudomonadati</taxon>
        <taxon>Verrucomicrobiota</taxon>
        <taxon>Verrucomicrobiia</taxon>
        <taxon>Verrucomicrobiales</taxon>
        <taxon>Verrucomicrobiaceae</taxon>
        <taxon>Luteolibacter</taxon>
    </lineage>
</organism>
<accession>A0ABT3GC30</accession>
<dbReference type="SUPFAM" id="SSF51735">
    <property type="entry name" value="NAD(P)-binding Rossmann-fold domains"/>
    <property type="match status" value="1"/>
</dbReference>
<dbReference type="Proteomes" id="UP001165653">
    <property type="component" value="Unassembled WGS sequence"/>
</dbReference>
<evidence type="ECO:0000256" key="1">
    <source>
        <dbReference type="SAM" id="SignalP"/>
    </source>
</evidence>
<reference evidence="2" key="1">
    <citation type="submission" date="2022-10" db="EMBL/GenBank/DDBJ databases">
        <title>Luteolibacter sp. GHJ8, whole genome shotgun sequencing project.</title>
        <authorList>
            <person name="Zhao G."/>
            <person name="Shen L."/>
        </authorList>
    </citation>
    <scope>NUCLEOTIDE SEQUENCE</scope>
    <source>
        <strain evidence="2">GHJ8</strain>
    </source>
</reference>
<gene>
    <name evidence="2" type="ORF">OJ996_25770</name>
</gene>
<protein>
    <submittedName>
        <fullName evidence="2">Epimerase</fullName>
    </submittedName>
</protein>
<dbReference type="PANTHER" id="PTHR48079:SF6">
    <property type="entry name" value="NAD(P)-BINDING DOMAIN-CONTAINING PROTEIN-RELATED"/>
    <property type="match status" value="1"/>
</dbReference>
<dbReference type="InterPro" id="IPR051783">
    <property type="entry name" value="NAD(P)-dependent_oxidoreduct"/>
</dbReference>
<keyword evidence="1" id="KW-0732">Signal</keyword>
<keyword evidence="3" id="KW-1185">Reference proteome</keyword>
<dbReference type="InterPro" id="IPR036291">
    <property type="entry name" value="NAD(P)-bd_dom_sf"/>
</dbReference>
<evidence type="ECO:0000313" key="3">
    <source>
        <dbReference type="Proteomes" id="UP001165653"/>
    </source>
</evidence>
<proteinExistence type="predicted"/>
<dbReference type="Gene3D" id="3.40.50.720">
    <property type="entry name" value="NAD(P)-binding Rossmann-like Domain"/>
    <property type="match status" value="1"/>
</dbReference>
<feature type="chain" id="PRO_5045603215" evidence="1">
    <location>
        <begin position="22"/>
        <end position="367"/>
    </location>
</feature>